<proteinExistence type="predicted"/>
<evidence type="ECO:0000313" key="1">
    <source>
        <dbReference type="EMBL" id="MCH5600555.1"/>
    </source>
</evidence>
<comment type="caution">
    <text evidence="1">The sequence shown here is derived from an EMBL/GenBank/DDBJ whole genome shotgun (WGS) entry which is preliminary data.</text>
</comment>
<sequence length="129" mass="15011">MSRRDSQSAYRFGNLFILINDKGIIVINTIAHTLKHIAFKDLNIFIQPFDTNQKCVFVNNTYQISVPNYLLIFNAGFELIEKHPFPEALEIHHAFKDSRGHIWACSFKKGIFLYTAAQLRTLYYLKGKK</sequence>
<accession>A0ABS9SQA5</accession>
<dbReference type="EMBL" id="JAKWBL010000004">
    <property type="protein sequence ID" value="MCH5600555.1"/>
    <property type="molecule type" value="Genomic_DNA"/>
</dbReference>
<dbReference type="Proteomes" id="UP001202248">
    <property type="component" value="Unassembled WGS sequence"/>
</dbReference>
<organism evidence="1 2">
    <name type="scientific">Niabella ginsengisoli</name>
    <dbReference type="NCBI Taxonomy" id="522298"/>
    <lineage>
        <taxon>Bacteria</taxon>
        <taxon>Pseudomonadati</taxon>
        <taxon>Bacteroidota</taxon>
        <taxon>Chitinophagia</taxon>
        <taxon>Chitinophagales</taxon>
        <taxon>Chitinophagaceae</taxon>
        <taxon>Niabella</taxon>
    </lineage>
</organism>
<keyword evidence="2" id="KW-1185">Reference proteome</keyword>
<gene>
    <name evidence="1" type="ORF">MKP09_22875</name>
</gene>
<protein>
    <submittedName>
        <fullName evidence="1">Uncharacterized protein</fullName>
    </submittedName>
</protein>
<reference evidence="1 2" key="1">
    <citation type="submission" date="2022-02" db="EMBL/GenBank/DDBJ databases">
        <authorList>
            <person name="Min J."/>
        </authorList>
    </citation>
    <scope>NUCLEOTIDE SEQUENCE [LARGE SCALE GENOMIC DNA]</scope>
    <source>
        <strain evidence="1 2">GR10-1</strain>
    </source>
</reference>
<name>A0ABS9SQA5_9BACT</name>
<dbReference type="RefSeq" id="WP_240832826.1">
    <property type="nucleotide sequence ID" value="NZ_JAKWBL010000004.1"/>
</dbReference>
<evidence type="ECO:0000313" key="2">
    <source>
        <dbReference type="Proteomes" id="UP001202248"/>
    </source>
</evidence>